<evidence type="ECO:0000313" key="1">
    <source>
        <dbReference type="EMBL" id="KAF6807225.1"/>
    </source>
</evidence>
<evidence type="ECO:0000313" key="2">
    <source>
        <dbReference type="Proteomes" id="UP000652219"/>
    </source>
</evidence>
<dbReference type="EMBL" id="WIGN01000142">
    <property type="protein sequence ID" value="KAF6807225.1"/>
    <property type="molecule type" value="Genomic_DNA"/>
</dbReference>
<dbReference type="AlphaFoldDB" id="A0A8H6J730"/>
<accession>A0A8H6J730</accession>
<protein>
    <submittedName>
        <fullName evidence="1">Uncharacterized protein</fullName>
    </submittedName>
</protein>
<dbReference type="Proteomes" id="UP000652219">
    <property type="component" value="Unassembled WGS sequence"/>
</dbReference>
<sequence>MYRQVKNPHCFLPFCLIEKTQVVPFADVQWRDAEPQSPVQGGRGKVQRCNDNHEACYAVMNAHVGDGEALSTSTSIDGYSASAKRSPAYLLYRHTIWRCKMSPKLAALLRPNGVEAHPTTSSAFAHLAAIPPDFSAFIAGCVKPA</sequence>
<gene>
    <name evidence="1" type="ORF">CSOJ01_08333</name>
</gene>
<organism evidence="1 2">
    <name type="scientific">Colletotrichum sojae</name>
    <dbReference type="NCBI Taxonomy" id="2175907"/>
    <lineage>
        <taxon>Eukaryota</taxon>
        <taxon>Fungi</taxon>
        <taxon>Dikarya</taxon>
        <taxon>Ascomycota</taxon>
        <taxon>Pezizomycotina</taxon>
        <taxon>Sordariomycetes</taxon>
        <taxon>Hypocreomycetidae</taxon>
        <taxon>Glomerellales</taxon>
        <taxon>Glomerellaceae</taxon>
        <taxon>Colletotrichum</taxon>
        <taxon>Colletotrichum orchidearum species complex</taxon>
    </lineage>
</organism>
<name>A0A8H6J730_9PEZI</name>
<keyword evidence="2" id="KW-1185">Reference proteome</keyword>
<reference evidence="1 2" key="1">
    <citation type="journal article" date="2020" name="Phytopathology">
        <title>Genome Sequence Resources of Colletotrichum truncatum, C. plurivorum, C. musicola, and C. sojae: Four Species Pathogenic to Soybean (Glycine max).</title>
        <authorList>
            <person name="Rogerio F."/>
            <person name="Boufleur T.R."/>
            <person name="Ciampi-Guillardi M."/>
            <person name="Sukno S.A."/>
            <person name="Thon M.R."/>
            <person name="Massola Junior N.S."/>
            <person name="Baroncelli R."/>
        </authorList>
    </citation>
    <scope>NUCLEOTIDE SEQUENCE [LARGE SCALE GENOMIC DNA]</scope>
    <source>
        <strain evidence="1 2">LFN0009</strain>
    </source>
</reference>
<proteinExistence type="predicted"/>
<comment type="caution">
    <text evidence="1">The sequence shown here is derived from an EMBL/GenBank/DDBJ whole genome shotgun (WGS) entry which is preliminary data.</text>
</comment>